<organism evidence="4 5">
    <name type="scientific">Dokdonella koreensis DS-123</name>
    <dbReference type="NCBI Taxonomy" id="1300342"/>
    <lineage>
        <taxon>Bacteria</taxon>
        <taxon>Pseudomonadati</taxon>
        <taxon>Pseudomonadota</taxon>
        <taxon>Gammaproteobacteria</taxon>
        <taxon>Lysobacterales</taxon>
        <taxon>Rhodanobacteraceae</taxon>
        <taxon>Dokdonella</taxon>
    </lineage>
</organism>
<evidence type="ECO:0000256" key="1">
    <source>
        <dbReference type="ARBA" id="ARBA00007613"/>
    </source>
</evidence>
<dbReference type="OrthoDB" id="9770517at2"/>
<dbReference type="PATRIC" id="fig|1300342.3.peg.2111"/>
<dbReference type="GO" id="GO:0015562">
    <property type="term" value="F:efflux transmembrane transporter activity"/>
    <property type="evidence" value="ECO:0007669"/>
    <property type="project" value="InterPro"/>
</dbReference>
<keyword evidence="2" id="KW-0564">Palmitate</keyword>
<name>A0A160DUN4_9GAMM</name>
<dbReference type="PANTHER" id="PTHR30203:SF25">
    <property type="entry name" value="OUTER MEMBRANE PROTEIN-RELATED"/>
    <property type="match status" value="1"/>
</dbReference>
<dbReference type="Gene3D" id="1.20.1600.10">
    <property type="entry name" value="Outer membrane efflux proteins (OEP)"/>
    <property type="match status" value="1"/>
</dbReference>
<comment type="similarity">
    <text evidence="1 2">Belongs to the outer membrane factor (OMF) (TC 1.B.17) family.</text>
</comment>
<evidence type="ECO:0000313" key="4">
    <source>
        <dbReference type="EMBL" id="ANB18179.1"/>
    </source>
</evidence>
<dbReference type="PANTHER" id="PTHR30203">
    <property type="entry name" value="OUTER MEMBRANE CATION EFFLUX PROTEIN"/>
    <property type="match status" value="1"/>
</dbReference>
<dbReference type="GO" id="GO:0009279">
    <property type="term" value="C:cell outer membrane"/>
    <property type="evidence" value="ECO:0007669"/>
    <property type="project" value="UniProtKB-SubCell"/>
</dbReference>
<evidence type="ECO:0000313" key="5">
    <source>
        <dbReference type="Proteomes" id="UP000076830"/>
    </source>
</evidence>
<dbReference type="Gene3D" id="2.20.200.10">
    <property type="entry name" value="Outer membrane efflux proteins (OEP)"/>
    <property type="match status" value="1"/>
</dbReference>
<keyword evidence="2 4" id="KW-0449">Lipoprotein</keyword>
<dbReference type="KEGG" id="dko:I596_2166"/>
<dbReference type="InterPro" id="IPR010131">
    <property type="entry name" value="MdtP/NodT-like"/>
</dbReference>
<dbReference type="EMBL" id="CP015249">
    <property type="protein sequence ID" value="ANB18179.1"/>
    <property type="molecule type" value="Genomic_DNA"/>
</dbReference>
<keyword evidence="2" id="KW-0472">Membrane</keyword>
<reference evidence="4 5" key="1">
    <citation type="submission" date="2016-04" db="EMBL/GenBank/DDBJ databases">
        <title>Complete genome sequence of Dokdonella koreensis DS-123T.</title>
        <authorList>
            <person name="Kim J.F."/>
            <person name="Lee H."/>
            <person name="Kwak M.-J."/>
        </authorList>
    </citation>
    <scope>NUCLEOTIDE SEQUENCE [LARGE SCALE GENOMIC DNA]</scope>
    <source>
        <strain evidence="4 5">DS-123</strain>
    </source>
</reference>
<comment type="subcellular location">
    <subcellularLocation>
        <location evidence="2">Cell outer membrane</location>
        <topology evidence="2">Lipid-anchor</topology>
    </subcellularLocation>
</comment>
<protein>
    <submittedName>
        <fullName evidence="4">RND efflux system, outer membrane lipoprotein, NodT family</fullName>
    </submittedName>
</protein>
<accession>A0A160DUN4</accession>
<dbReference type="NCBIfam" id="TIGR01845">
    <property type="entry name" value="outer_NodT"/>
    <property type="match status" value="1"/>
</dbReference>
<evidence type="ECO:0000256" key="2">
    <source>
        <dbReference type="RuleBase" id="RU362097"/>
    </source>
</evidence>
<dbReference type="InterPro" id="IPR003423">
    <property type="entry name" value="OMP_efflux"/>
</dbReference>
<keyword evidence="2" id="KW-1134">Transmembrane beta strand</keyword>
<dbReference type="AlphaFoldDB" id="A0A160DUN4"/>
<feature type="coiled-coil region" evidence="3">
    <location>
        <begin position="413"/>
        <end position="447"/>
    </location>
</feature>
<sequence>MAWHPHPFLASAVLALAGCAAVGPDYRAEPPPAPADWIRWRSASDAARDAAPGEAATDTGRHLPEAWWTVFGDPVLDRLQTHAADAGPDLQTAALRLARSRLQRDIASAAAGPDLVAGASATRQRQSEYGAGTRLVDALSPDKRDALIDVLSAPFTLYQAGFDAAWELDLWGRVRRTVEAADATVDAAAATLDDVRLAIAADVARGYFELRSLRRQIALTRSAIDTGSDTLALIQARADGGLVDDTDVARQRTLLADLRARLPPLQAQETVTINRLGLLLGLRPGELDDALAGADGAAAPLPDLALGLPSELARRRPDIRAAEARLHAATAGIGVAVADLYPRITLGVGAGFESFDADRFGDWGSRRWSIGPSLSLPIFDGGRRRATVALRTLEQREAAIAYTQVVRGAWQDVDDALTAYAAEQRRNRDLQEKRHSADQALALAQARYAGGLVDFLVELDAQRTSLDAQRELAESDARLRVGYVAVCKAIGGGSPSSVTAADAP</sequence>
<dbReference type="STRING" id="1300342.I596_2166"/>
<dbReference type="Proteomes" id="UP000076830">
    <property type="component" value="Chromosome"/>
</dbReference>
<dbReference type="RefSeq" id="WP_067647250.1">
    <property type="nucleotide sequence ID" value="NZ_CP015249.1"/>
</dbReference>
<dbReference type="SUPFAM" id="SSF56954">
    <property type="entry name" value="Outer membrane efflux proteins (OEP)"/>
    <property type="match status" value="1"/>
</dbReference>
<dbReference type="Pfam" id="PF02321">
    <property type="entry name" value="OEP"/>
    <property type="match status" value="2"/>
</dbReference>
<proteinExistence type="inferred from homology"/>
<evidence type="ECO:0000256" key="3">
    <source>
        <dbReference type="SAM" id="Coils"/>
    </source>
</evidence>
<keyword evidence="2" id="KW-0812">Transmembrane</keyword>
<gene>
    <name evidence="4" type="ORF">I596_2166</name>
</gene>
<keyword evidence="3" id="KW-0175">Coiled coil</keyword>
<keyword evidence="5" id="KW-1185">Reference proteome</keyword>